<comment type="caution">
    <text evidence="1">The sequence shown here is derived from an EMBL/GenBank/DDBJ whole genome shotgun (WGS) entry which is preliminary data.</text>
</comment>
<dbReference type="EMBL" id="VOAJ01024667">
    <property type="protein sequence ID" value="KAF0870919.1"/>
    <property type="molecule type" value="Genomic_DNA"/>
</dbReference>
<accession>A0A6G1A532</accession>
<organism evidence="1 2">
    <name type="scientific">Crocuta crocuta</name>
    <name type="common">Spotted hyena</name>
    <dbReference type="NCBI Taxonomy" id="9678"/>
    <lineage>
        <taxon>Eukaryota</taxon>
        <taxon>Metazoa</taxon>
        <taxon>Chordata</taxon>
        <taxon>Craniata</taxon>
        <taxon>Vertebrata</taxon>
        <taxon>Euteleostomi</taxon>
        <taxon>Mammalia</taxon>
        <taxon>Eutheria</taxon>
        <taxon>Laurasiatheria</taxon>
        <taxon>Carnivora</taxon>
        <taxon>Feliformia</taxon>
        <taxon>Hyaenidae</taxon>
        <taxon>Crocuta</taxon>
    </lineage>
</organism>
<keyword evidence="2" id="KW-1185">Reference proteome</keyword>
<evidence type="ECO:0000313" key="1">
    <source>
        <dbReference type="EMBL" id="KAF0870919.1"/>
    </source>
</evidence>
<sequence>LKQCSASLKIRDIQIKTTLRYYLTRVRLAKMNKSEDYRCWRACGEMGTLLHCWWECKLVQPLWKTVWRFLKKLTIVLPYDPTIALLGVYPRDTGVWLHRGTCTPMTMAALSTKAKTWKEPKCPSTDGQEDVVYLYSGVLHGDEKE</sequence>
<feature type="non-terminal residue" evidence="1">
    <location>
        <position position="145"/>
    </location>
</feature>
<evidence type="ECO:0000313" key="2">
    <source>
        <dbReference type="Proteomes" id="UP000475037"/>
    </source>
</evidence>
<protein>
    <submittedName>
        <fullName evidence="1">LORF2 protein</fullName>
    </submittedName>
</protein>
<reference evidence="1 2" key="1">
    <citation type="submission" date="2019-11" db="EMBL/GenBank/DDBJ databases">
        <authorList>
            <person name="Yang C."/>
            <person name="Li F."/>
        </authorList>
    </citation>
    <scope>NUCLEOTIDE SEQUENCE [LARGE SCALE GENOMIC DNA]</scope>
    <source>
        <strain evidence="1">KB4526</strain>
        <tissue evidence="1">Muscle</tissue>
    </source>
</reference>
<gene>
    <name evidence="1" type="primary">Pol_629</name>
    <name evidence="1" type="ORF">FOF47_R18786</name>
</gene>
<proteinExistence type="predicted"/>
<dbReference type="Proteomes" id="UP000475037">
    <property type="component" value="Unassembled WGS sequence"/>
</dbReference>
<name>A0A6G1A532_CROCR</name>
<feature type="non-terminal residue" evidence="1">
    <location>
        <position position="1"/>
    </location>
</feature>
<dbReference type="AlphaFoldDB" id="A0A6G1A532"/>